<accession>A0A5B7IW36</accession>
<proteinExistence type="predicted"/>
<dbReference type="EMBL" id="VSRR010082122">
    <property type="protein sequence ID" value="MPC89771.1"/>
    <property type="molecule type" value="Genomic_DNA"/>
</dbReference>
<dbReference type="Proteomes" id="UP000324222">
    <property type="component" value="Unassembled WGS sequence"/>
</dbReference>
<organism evidence="1 2">
    <name type="scientific">Portunus trituberculatus</name>
    <name type="common">Swimming crab</name>
    <name type="synonym">Neptunus trituberculatus</name>
    <dbReference type="NCBI Taxonomy" id="210409"/>
    <lineage>
        <taxon>Eukaryota</taxon>
        <taxon>Metazoa</taxon>
        <taxon>Ecdysozoa</taxon>
        <taxon>Arthropoda</taxon>
        <taxon>Crustacea</taxon>
        <taxon>Multicrustacea</taxon>
        <taxon>Malacostraca</taxon>
        <taxon>Eumalacostraca</taxon>
        <taxon>Eucarida</taxon>
        <taxon>Decapoda</taxon>
        <taxon>Pleocyemata</taxon>
        <taxon>Brachyura</taxon>
        <taxon>Eubrachyura</taxon>
        <taxon>Portunoidea</taxon>
        <taxon>Portunidae</taxon>
        <taxon>Portuninae</taxon>
        <taxon>Portunus</taxon>
    </lineage>
</organism>
<evidence type="ECO:0000313" key="1">
    <source>
        <dbReference type="EMBL" id="MPC89771.1"/>
    </source>
</evidence>
<name>A0A5B7IW36_PORTR</name>
<sequence>MGTLTDLTVALSIGRKAWGGLGLERARYAAATLEETLVRSTICGGRAKRTRRDGELEPGREGETEWWCLG</sequence>
<dbReference type="AlphaFoldDB" id="A0A5B7IW36"/>
<gene>
    <name evidence="1" type="ORF">E2C01_084731</name>
</gene>
<comment type="caution">
    <text evidence="1">The sequence shown here is derived from an EMBL/GenBank/DDBJ whole genome shotgun (WGS) entry which is preliminary data.</text>
</comment>
<protein>
    <submittedName>
        <fullName evidence="1">Uncharacterized protein</fullName>
    </submittedName>
</protein>
<keyword evidence="2" id="KW-1185">Reference proteome</keyword>
<evidence type="ECO:0000313" key="2">
    <source>
        <dbReference type="Proteomes" id="UP000324222"/>
    </source>
</evidence>
<reference evidence="1 2" key="1">
    <citation type="submission" date="2019-05" db="EMBL/GenBank/DDBJ databases">
        <title>Another draft genome of Portunus trituberculatus and its Hox gene families provides insights of decapod evolution.</title>
        <authorList>
            <person name="Jeong J.-H."/>
            <person name="Song I."/>
            <person name="Kim S."/>
            <person name="Choi T."/>
            <person name="Kim D."/>
            <person name="Ryu S."/>
            <person name="Kim W."/>
        </authorList>
    </citation>
    <scope>NUCLEOTIDE SEQUENCE [LARGE SCALE GENOMIC DNA]</scope>
    <source>
        <tissue evidence="1">Muscle</tissue>
    </source>
</reference>